<dbReference type="Gene3D" id="1.25.40.20">
    <property type="entry name" value="Ankyrin repeat-containing domain"/>
    <property type="match status" value="1"/>
</dbReference>
<organism evidence="2">
    <name type="scientific">Dissoconium aciculare CBS 342.82</name>
    <dbReference type="NCBI Taxonomy" id="1314786"/>
    <lineage>
        <taxon>Eukaryota</taxon>
        <taxon>Fungi</taxon>
        <taxon>Dikarya</taxon>
        <taxon>Ascomycota</taxon>
        <taxon>Pezizomycotina</taxon>
        <taxon>Dothideomycetes</taxon>
        <taxon>Dothideomycetidae</taxon>
        <taxon>Mycosphaerellales</taxon>
        <taxon>Dissoconiaceae</taxon>
        <taxon>Dissoconium</taxon>
    </lineage>
</organism>
<sequence length="264" mass="29379">NALAILTYILSDGGYSTDNISNHEMNRPRDLSTQILDVLLAYGWNINKRFNRAGRRSGPFLWAVLANEDLVKYCLEHGASVHPEGQSPLQPDFITQDQLRCPPVLEKAAAKATVATFKLLHAYGAPLGWRCLHHAVHAATFPWMSGRPGGTPTPGTSEEQYPKAQTYAERMAMVYYLVEDLGLDVNGPDQPPTQIRLPMRRGPPLCYVSDSDVLEYGAGPETWEVLDTRELTWYLLDHGADPRPALERLQGGSHPTFIADVEAW</sequence>
<dbReference type="InterPro" id="IPR036770">
    <property type="entry name" value="Ankyrin_rpt-contain_sf"/>
</dbReference>
<reference evidence="2" key="2">
    <citation type="submission" date="2020-04" db="EMBL/GenBank/DDBJ databases">
        <authorList>
            <consortium name="NCBI Genome Project"/>
        </authorList>
    </citation>
    <scope>NUCLEOTIDE SEQUENCE</scope>
    <source>
        <strain evidence="2">CBS 342.82</strain>
    </source>
</reference>
<evidence type="ECO:0008006" key="3">
    <source>
        <dbReference type="Google" id="ProtNLM"/>
    </source>
</evidence>
<gene>
    <name evidence="2" type="ORF">K489DRAFT_304681</name>
</gene>
<dbReference type="Proteomes" id="UP000504637">
    <property type="component" value="Unplaced"/>
</dbReference>
<reference evidence="2" key="1">
    <citation type="submission" date="2020-01" db="EMBL/GenBank/DDBJ databases">
        <authorList>
            <consortium name="DOE Joint Genome Institute"/>
            <person name="Haridas S."/>
            <person name="Albert R."/>
            <person name="Binder M."/>
            <person name="Bloem J."/>
            <person name="Labutti K."/>
            <person name="Salamov A."/>
            <person name="Andreopoulos B."/>
            <person name="Baker S.E."/>
            <person name="Barry K."/>
            <person name="Bills G."/>
            <person name="Bluhm B.H."/>
            <person name="Cannon C."/>
            <person name="Castanera R."/>
            <person name="Culley D.E."/>
            <person name="Daum C."/>
            <person name="Ezra D."/>
            <person name="Gonzalez J.B."/>
            <person name="Henrissat B."/>
            <person name="Kuo A."/>
            <person name="Liang C."/>
            <person name="Lipzen A."/>
            <person name="Lutzoni F."/>
            <person name="Magnuson J."/>
            <person name="Mondo S."/>
            <person name="Nolan M."/>
            <person name="Ohm R."/>
            <person name="Pangilinan J."/>
            <person name="Park H.-J."/>
            <person name="Ramirez L."/>
            <person name="Alfaro M."/>
            <person name="Sun H."/>
            <person name="Tritt A."/>
            <person name="Yoshinaga Y."/>
            <person name="Zwiers L.-H."/>
            <person name="Turgeon B.G."/>
            <person name="Goodwin S.B."/>
            <person name="Spatafora J.W."/>
            <person name="Crous P.W."/>
            <person name="Grigoriev I.V."/>
        </authorList>
    </citation>
    <scope>NUCLEOTIDE SEQUENCE</scope>
    <source>
        <strain evidence="2">CBS 342.82</strain>
    </source>
</reference>
<dbReference type="GeneID" id="54358318"/>
<reference evidence="2" key="3">
    <citation type="submission" date="2025-08" db="UniProtKB">
        <authorList>
            <consortium name="RefSeq"/>
        </authorList>
    </citation>
    <scope>IDENTIFICATION</scope>
    <source>
        <strain evidence="2">CBS 342.82</strain>
    </source>
</reference>
<dbReference type="SUPFAM" id="SSF48403">
    <property type="entry name" value="Ankyrin repeat"/>
    <property type="match status" value="1"/>
</dbReference>
<protein>
    <recommendedName>
        <fullName evidence="3">Ankyrin</fullName>
    </recommendedName>
</protein>
<evidence type="ECO:0000313" key="2">
    <source>
        <dbReference type="RefSeq" id="XP_033459818.1"/>
    </source>
</evidence>
<proteinExistence type="predicted"/>
<accession>A0A6J3M7F3</accession>
<dbReference type="RefSeq" id="XP_033459818.1">
    <property type="nucleotide sequence ID" value="XM_033600518.1"/>
</dbReference>
<evidence type="ECO:0000313" key="1">
    <source>
        <dbReference type="Proteomes" id="UP000504637"/>
    </source>
</evidence>
<keyword evidence="1" id="KW-1185">Reference proteome</keyword>
<feature type="non-terminal residue" evidence="2">
    <location>
        <position position="264"/>
    </location>
</feature>
<name>A0A6J3M7F3_9PEZI</name>
<feature type="non-terminal residue" evidence="2">
    <location>
        <position position="1"/>
    </location>
</feature>
<dbReference type="OrthoDB" id="426293at2759"/>
<dbReference type="AlphaFoldDB" id="A0A6J3M7F3"/>